<dbReference type="EMBL" id="KF984165">
    <property type="protein sequence ID" value="AIX97048.1"/>
    <property type="molecule type" value="mRNA"/>
</dbReference>
<reference evidence="2" key="1">
    <citation type="submission" date="2013-12" db="EMBL/GenBank/DDBJ databases">
        <authorList>
            <person name="Schubert J."/>
        </authorList>
    </citation>
    <scope>NUCLEOTIDE SEQUENCE</scope>
</reference>
<dbReference type="PANTHER" id="PTHR11257">
    <property type="entry name" value="CHEMOSENSORY PROTEIN-RELATED"/>
    <property type="match status" value="1"/>
</dbReference>
<reference evidence="2" key="2">
    <citation type="journal article" date="2014" name="Comp. Biochem. Physiol. Part D Genomics Proteomics">
        <title>Analysis of chemosensory gene families in the beetle Monochamus alternatus and its parasitoid Dastarcus helophoroides.</title>
        <authorList>
            <person name="Wang J."/>
            <person name="Li D.Z."/>
            <person name="Min S.F."/>
            <person name="Mi F."/>
            <person name="Zhou S.S."/>
            <person name="Wang M.Q."/>
        </authorList>
    </citation>
    <scope>NUCLEOTIDE SEQUENCE</scope>
</reference>
<organism evidence="2">
    <name type="scientific">Dastarcus helophoroides</name>
    <dbReference type="NCBI Taxonomy" id="1169899"/>
    <lineage>
        <taxon>Eukaryota</taxon>
        <taxon>Metazoa</taxon>
        <taxon>Ecdysozoa</taxon>
        <taxon>Arthropoda</taxon>
        <taxon>Hexapoda</taxon>
        <taxon>Insecta</taxon>
        <taxon>Pterygota</taxon>
        <taxon>Neoptera</taxon>
        <taxon>Endopterygota</taxon>
        <taxon>Coleoptera</taxon>
        <taxon>Polyphaga</taxon>
        <taxon>Cucujiformia</taxon>
        <taxon>Coccinelloidea</taxon>
        <taxon>Bothrideridae</taxon>
        <taxon>Dastarcus</taxon>
    </lineage>
</organism>
<name>A0A1I9HZN2_9CUCU</name>
<evidence type="ECO:0000313" key="2">
    <source>
        <dbReference type="EMBL" id="AIX97048.1"/>
    </source>
</evidence>
<protein>
    <submittedName>
        <fullName evidence="2">Chemosensory protein 7</fullName>
    </submittedName>
</protein>
<dbReference type="AlphaFoldDB" id="A0A1I9HZN2"/>
<dbReference type="InterPro" id="IPR036682">
    <property type="entry name" value="OS_D_A10/PebIII_sf"/>
</dbReference>
<evidence type="ECO:0000256" key="1">
    <source>
        <dbReference type="SAM" id="SignalP"/>
    </source>
</evidence>
<dbReference type="SUPFAM" id="SSF100910">
    <property type="entry name" value="Chemosensory protein Csp2"/>
    <property type="match status" value="1"/>
</dbReference>
<keyword evidence="1" id="KW-0732">Signal</keyword>
<proteinExistence type="evidence at transcript level"/>
<feature type="chain" id="PRO_5013334823" evidence="1">
    <location>
        <begin position="20"/>
        <end position="129"/>
    </location>
</feature>
<dbReference type="Gene3D" id="1.10.2080.10">
    <property type="entry name" value="Insect odorant-binding protein A10/Ejaculatory bulb-specific protein 3"/>
    <property type="match status" value="1"/>
</dbReference>
<dbReference type="Pfam" id="PF03392">
    <property type="entry name" value="OS-D"/>
    <property type="match status" value="1"/>
</dbReference>
<dbReference type="InterPro" id="IPR005055">
    <property type="entry name" value="A10/PebIII"/>
</dbReference>
<gene>
    <name evidence="2" type="primary">csp7</name>
</gene>
<accession>A0A1I9HZN2</accession>
<sequence>MKTVLLSLICSLVLVLVASEDKYTTKYDNIDVDGILTNHRLFDNYVKCLLGRGKCSEDGATLKKYIPDALLTECAKCSALQKKHGEKVLRFMYKNRRDAWDSLLKVYDPESKYQSSYRKYIDELEAPKD</sequence>
<dbReference type="PANTHER" id="PTHR11257:SF12">
    <property type="entry name" value="EJACULATORY BULB-SPECIFIC PROTEIN 3-RELATED"/>
    <property type="match status" value="1"/>
</dbReference>
<feature type="signal peptide" evidence="1">
    <location>
        <begin position="1"/>
        <end position="19"/>
    </location>
</feature>